<feature type="transmembrane region" description="Helical" evidence="9">
    <location>
        <begin position="112"/>
        <end position="130"/>
    </location>
</feature>
<keyword evidence="7" id="KW-0406">Ion transport</keyword>
<dbReference type="Proteomes" id="UP000295707">
    <property type="component" value="Unassembled WGS sequence"/>
</dbReference>
<protein>
    <submittedName>
        <fullName evidence="11">Transporter (CPA2 family)</fullName>
    </submittedName>
</protein>
<dbReference type="InterPro" id="IPR038770">
    <property type="entry name" value="Na+/solute_symporter_sf"/>
</dbReference>
<dbReference type="GO" id="GO:1902600">
    <property type="term" value="P:proton transmembrane transport"/>
    <property type="evidence" value="ECO:0007669"/>
    <property type="project" value="InterPro"/>
</dbReference>
<feature type="transmembrane region" description="Helical" evidence="9">
    <location>
        <begin position="85"/>
        <end position="106"/>
    </location>
</feature>
<comment type="similarity">
    <text evidence="2">Belongs to the monovalent cation:proton antiporter 2 (CPA2) transporter (TC 2.A.37) family.</text>
</comment>
<feature type="transmembrane region" description="Helical" evidence="9">
    <location>
        <begin position="142"/>
        <end position="164"/>
    </location>
</feature>
<feature type="transmembrane region" description="Helical" evidence="9">
    <location>
        <begin position="271"/>
        <end position="293"/>
    </location>
</feature>
<dbReference type="InterPro" id="IPR006153">
    <property type="entry name" value="Cation/H_exchanger_TM"/>
</dbReference>
<feature type="transmembrane region" description="Helical" evidence="9">
    <location>
        <begin position="29"/>
        <end position="47"/>
    </location>
</feature>
<dbReference type="InterPro" id="IPR036291">
    <property type="entry name" value="NAD(P)-bd_dom_sf"/>
</dbReference>
<proteinExistence type="inferred from homology"/>
<keyword evidence="5 9" id="KW-0812">Transmembrane</keyword>
<keyword evidence="6 9" id="KW-1133">Transmembrane helix</keyword>
<feature type="transmembrane region" description="Helical" evidence="9">
    <location>
        <begin position="336"/>
        <end position="360"/>
    </location>
</feature>
<evidence type="ECO:0000313" key="11">
    <source>
        <dbReference type="EMBL" id="TCK18119.1"/>
    </source>
</evidence>
<organism evidence="11 12">
    <name type="scientific">Thiogranum longum</name>
    <dbReference type="NCBI Taxonomy" id="1537524"/>
    <lineage>
        <taxon>Bacteria</taxon>
        <taxon>Pseudomonadati</taxon>
        <taxon>Pseudomonadota</taxon>
        <taxon>Gammaproteobacteria</taxon>
        <taxon>Chromatiales</taxon>
        <taxon>Ectothiorhodospiraceae</taxon>
        <taxon>Thiogranum</taxon>
    </lineage>
</organism>
<feature type="transmembrane region" description="Helical" evidence="9">
    <location>
        <begin position="199"/>
        <end position="218"/>
    </location>
</feature>
<evidence type="ECO:0000256" key="6">
    <source>
        <dbReference type="ARBA" id="ARBA00022989"/>
    </source>
</evidence>
<evidence type="ECO:0000256" key="2">
    <source>
        <dbReference type="ARBA" id="ARBA00005551"/>
    </source>
</evidence>
<keyword evidence="8 9" id="KW-0472">Membrane</keyword>
<evidence type="ECO:0000313" key="12">
    <source>
        <dbReference type="Proteomes" id="UP000295707"/>
    </source>
</evidence>
<feature type="transmembrane region" description="Helical" evidence="9">
    <location>
        <begin position="170"/>
        <end position="187"/>
    </location>
</feature>
<dbReference type="InterPro" id="IPR003148">
    <property type="entry name" value="RCK_N"/>
</dbReference>
<dbReference type="SUPFAM" id="SSF51735">
    <property type="entry name" value="NAD(P)-binding Rossmann-fold domains"/>
    <property type="match status" value="1"/>
</dbReference>
<evidence type="ECO:0000259" key="10">
    <source>
        <dbReference type="PROSITE" id="PS51201"/>
    </source>
</evidence>
<gene>
    <name evidence="11" type="ORF">DFR30_1380</name>
</gene>
<dbReference type="AlphaFoldDB" id="A0A4R1HFK8"/>
<reference evidence="11 12" key="1">
    <citation type="submission" date="2019-03" db="EMBL/GenBank/DDBJ databases">
        <title>Genomic Encyclopedia of Type Strains, Phase IV (KMG-IV): sequencing the most valuable type-strain genomes for metagenomic binning, comparative biology and taxonomic classification.</title>
        <authorList>
            <person name="Goeker M."/>
        </authorList>
    </citation>
    <scope>NUCLEOTIDE SEQUENCE [LARGE SCALE GENOMIC DNA]</scope>
    <source>
        <strain evidence="11 12">DSM 19610</strain>
    </source>
</reference>
<dbReference type="GO" id="GO:0006813">
    <property type="term" value="P:potassium ion transport"/>
    <property type="evidence" value="ECO:0007669"/>
    <property type="project" value="InterPro"/>
</dbReference>
<feature type="transmembrane region" description="Helical" evidence="9">
    <location>
        <begin position="53"/>
        <end position="73"/>
    </location>
</feature>
<dbReference type="GO" id="GO:0016020">
    <property type="term" value="C:membrane"/>
    <property type="evidence" value="ECO:0007669"/>
    <property type="project" value="UniProtKB-SubCell"/>
</dbReference>
<evidence type="ECO:0000256" key="4">
    <source>
        <dbReference type="ARBA" id="ARBA00022449"/>
    </source>
</evidence>
<evidence type="ECO:0000256" key="3">
    <source>
        <dbReference type="ARBA" id="ARBA00022448"/>
    </source>
</evidence>
<dbReference type="RefSeq" id="WP_132971944.1">
    <property type="nucleotide sequence ID" value="NZ_SMFX01000001.1"/>
</dbReference>
<evidence type="ECO:0000256" key="5">
    <source>
        <dbReference type="ARBA" id="ARBA00022692"/>
    </source>
</evidence>
<accession>A0A4R1HFK8</accession>
<keyword evidence="4" id="KW-0050">Antiport</keyword>
<dbReference type="Pfam" id="PF00999">
    <property type="entry name" value="Na_H_Exchanger"/>
    <property type="match status" value="1"/>
</dbReference>
<dbReference type="Gene3D" id="1.20.1530.20">
    <property type="match status" value="1"/>
</dbReference>
<evidence type="ECO:0000256" key="7">
    <source>
        <dbReference type="ARBA" id="ARBA00023065"/>
    </source>
</evidence>
<comment type="caution">
    <text evidence="11">The sequence shown here is derived from an EMBL/GenBank/DDBJ whole genome shotgun (WGS) entry which is preliminary data.</text>
</comment>
<dbReference type="PROSITE" id="PS51201">
    <property type="entry name" value="RCK_N"/>
    <property type="match status" value="1"/>
</dbReference>
<evidence type="ECO:0000256" key="8">
    <source>
        <dbReference type="ARBA" id="ARBA00023136"/>
    </source>
</evidence>
<comment type="subcellular location">
    <subcellularLocation>
        <location evidence="1">Membrane</location>
        <topology evidence="1">Multi-pass membrane protein</topology>
    </subcellularLocation>
</comment>
<keyword evidence="12" id="KW-1185">Reference proteome</keyword>
<keyword evidence="3" id="KW-0813">Transport</keyword>
<dbReference type="Gene3D" id="3.40.50.720">
    <property type="entry name" value="NAD(P)-binding Rossmann-like Domain"/>
    <property type="match status" value="1"/>
</dbReference>
<evidence type="ECO:0000256" key="9">
    <source>
        <dbReference type="SAM" id="Phobius"/>
    </source>
</evidence>
<dbReference type="PANTHER" id="PTHR42751">
    <property type="entry name" value="SODIUM/HYDROGEN EXCHANGER FAMILY/TRKA DOMAIN PROTEIN"/>
    <property type="match status" value="1"/>
</dbReference>
<dbReference type="EMBL" id="SMFX01000001">
    <property type="protein sequence ID" value="TCK18119.1"/>
    <property type="molecule type" value="Genomic_DNA"/>
</dbReference>
<feature type="transmembrane region" description="Helical" evidence="9">
    <location>
        <begin position="305"/>
        <end position="330"/>
    </location>
</feature>
<dbReference type="Pfam" id="PF02254">
    <property type="entry name" value="TrkA_N"/>
    <property type="match status" value="1"/>
</dbReference>
<feature type="domain" description="RCK N-terminal" evidence="10">
    <location>
        <begin position="386"/>
        <end position="505"/>
    </location>
</feature>
<sequence length="529" mass="56687">MQPDFIAIGIAFVLGLGARLVGLPPLVGYLITGFILYAIGFRITPTLEEFSDIGVTLLLFSIGLKLRLGSLLMPQIWAVASLHMLITVAVTAIFIAIMGGISVSLFTGLDPSAIALIAFALSFSSTVFAVKVLEEKGEMSSLYGRISIGILIVQDIVAVIFLAVSAGKVPSVWALGLLLLIPLRPLLHKLLEFSGRGELQILFGLVLALGGAHLFELVSVKGDLGALILGVMLASHSRASELARQLLGFKDLFLVGFFLSIGLSGPLSREALVTGVVLLLLVPFKTLLFFGLLSRFRLRVRTALLASLSLANYSEFGLIVAAICVTNGWLGGEWLIAIAIALSLSFIGAASLNRVSYALYSAMRMPLSRFETKERITEEESIDPGEVNVVVFGMGRVGSGTYDAIRQRLGEQVLGVDVDKDTVDKLKASGRNVIRGSATDPEFWDRINLDFDRVSLILLAMPNTQENLFAARQLAQAGYKGKVAAVAKYADEVEKLKQAGVDAAFNLYAEAGAGFAEHVCKALLPEADK</sequence>
<dbReference type="GO" id="GO:0015297">
    <property type="term" value="F:antiporter activity"/>
    <property type="evidence" value="ECO:0007669"/>
    <property type="project" value="UniProtKB-KW"/>
</dbReference>
<dbReference type="PANTHER" id="PTHR42751:SF1">
    <property type="entry name" value="CATION_PROTON ANTIPORTER YBAL-RELATED"/>
    <property type="match status" value="1"/>
</dbReference>
<name>A0A4R1HFK8_9GAMM</name>
<evidence type="ECO:0000256" key="1">
    <source>
        <dbReference type="ARBA" id="ARBA00004141"/>
    </source>
</evidence>
<dbReference type="OrthoDB" id="3418949at2"/>